<dbReference type="AlphaFoldDB" id="A0A0A8YSM7"/>
<name>A0A0A8YSM7_ARUDO</name>
<sequence>MNCACHLRRARGGVYLDWE</sequence>
<protein>
    <submittedName>
        <fullName evidence="1">Uncharacterized protein</fullName>
    </submittedName>
</protein>
<evidence type="ECO:0000313" key="1">
    <source>
        <dbReference type="EMBL" id="JAD29521.1"/>
    </source>
</evidence>
<accession>A0A0A8YSM7</accession>
<dbReference type="EMBL" id="GBRH01268374">
    <property type="protein sequence ID" value="JAD29521.1"/>
    <property type="molecule type" value="Transcribed_RNA"/>
</dbReference>
<reference evidence="1" key="1">
    <citation type="submission" date="2014-09" db="EMBL/GenBank/DDBJ databases">
        <authorList>
            <person name="Magalhaes I.L.F."/>
            <person name="Oliveira U."/>
            <person name="Santos F.R."/>
            <person name="Vidigal T.H.D.A."/>
            <person name="Brescovit A.D."/>
            <person name="Santos A.J."/>
        </authorList>
    </citation>
    <scope>NUCLEOTIDE SEQUENCE</scope>
    <source>
        <tissue evidence="1">Shoot tissue taken approximately 20 cm above the soil surface</tissue>
    </source>
</reference>
<reference evidence="1" key="2">
    <citation type="journal article" date="2015" name="Data Brief">
        <title>Shoot transcriptome of the giant reed, Arundo donax.</title>
        <authorList>
            <person name="Barrero R.A."/>
            <person name="Guerrero F.D."/>
            <person name="Moolhuijzen P."/>
            <person name="Goolsby J.A."/>
            <person name="Tidwell J."/>
            <person name="Bellgard S.E."/>
            <person name="Bellgard M.I."/>
        </authorList>
    </citation>
    <scope>NUCLEOTIDE SEQUENCE</scope>
    <source>
        <tissue evidence="1">Shoot tissue taken approximately 20 cm above the soil surface</tissue>
    </source>
</reference>
<proteinExistence type="predicted"/>
<organism evidence="1">
    <name type="scientific">Arundo donax</name>
    <name type="common">Giant reed</name>
    <name type="synonym">Donax arundinaceus</name>
    <dbReference type="NCBI Taxonomy" id="35708"/>
    <lineage>
        <taxon>Eukaryota</taxon>
        <taxon>Viridiplantae</taxon>
        <taxon>Streptophyta</taxon>
        <taxon>Embryophyta</taxon>
        <taxon>Tracheophyta</taxon>
        <taxon>Spermatophyta</taxon>
        <taxon>Magnoliopsida</taxon>
        <taxon>Liliopsida</taxon>
        <taxon>Poales</taxon>
        <taxon>Poaceae</taxon>
        <taxon>PACMAD clade</taxon>
        <taxon>Arundinoideae</taxon>
        <taxon>Arundineae</taxon>
        <taxon>Arundo</taxon>
    </lineage>
</organism>